<protein>
    <submittedName>
        <fullName evidence="9">Protein containing MacB-like periplasmic core domain</fullName>
    </submittedName>
</protein>
<dbReference type="PANTHER" id="PTHR30572:SF18">
    <property type="entry name" value="ABC-TYPE MACROLIDE FAMILY EXPORT SYSTEM PERMEASE COMPONENT 2"/>
    <property type="match status" value="1"/>
</dbReference>
<evidence type="ECO:0000313" key="10">
    <source>
        <dbReference type="Proteomes" id="UP000053091"/>
    </source>
</evidence>
<feature type="domain" description="MacB-like periplasmic core" evidence="8">
    <location>
        <begin position="35"/>
        <end position="255"/>
    </location>
</feature>
<evidence type="ECO:0000259" key="8">
    <source>
        <dbReference type="Pfam" id="PF12704"/>
    </source>
</evidence>
<keyword evidence="5 6" id="KW-0472">Membrane</keyword>
<evidence type="ECO:0000256" key="6">
    <source>
        <dbReference type="SAM" id="Phobius"/>
    </source>
</evidence>
<feature type="transmembrane region" description="Helical" evidence="6">
    <location>
        <begin position="34"/>
        <end position="55"/>
    </location>
</feature>
<evidence type="ECO:0000256" key="2">
    <source>
        <dbReference type="ARBA" id="ARBA00022475"/>
    </source>
</evidence>
<gene>
    <name evidence="9" type="ORF">TBC1_11423</name>
</gene>
<reference evidence="9" key="1">
    <citation type="journal article" date="2015" name="Genome Announc.">
        <title>Draft Genome Sequence of Bacteroidales Strain TBC1, a Novel Isolate from a Methanogenic Wastewater Treatment System.</title>
        <authorList>
            <person name="Tourlousse D.M."/>
            <person name="Matsuura N."/>
            <person name="Sun L."/>
            <person name="Toyonaga M."/>
            <person name="Kuroda K."/>
            <person name="Ohashi A."/>
            <person name="Cruz R."/>
            <person name="Yamaguchi T."/>
            <person name="Sekiguchi Y."/>
        </authorList>
    </citation>
    <scope>NUCLEOTIDE SEQUENCE [LARGE SCALE GENOMIC DNA]</scope>
    <source>
        <strain evidence="9">TBC1</strain>
    </source>
</reference>
<dbReference type="GO" id="GO:0022857">
    <property type="term" value="F:transmembrane transporter activity"/>
    <property type="evidence" value="ECO:0007669"/>
    <property type="project" value="TreeGrafter"/>
</dbReference>
<keyword evidence="2" id="KW-1003">Cell membrane</keyword>
<accession>A0A0S7BZ81</accession>
<organism evidence="9">
    <name type="scientific">Lentimicrobium saccharophilum</name>
    <dbReference type="NCBI Taxonomy" id="1678841"/>
    <lineage>
        <taxon>Bacteria</taxon>
        <taxon>Pseudomonadati</taxon>
        <taxon>Bacteroidota</taxon>
        <taxon>Bacteroidia</taxon>
        <taxon>Bacteroidales</taxon>
        <taxon>Lentimicrobiaceae</taxon>
        <taxon>Lentimicrobium</taxon>
    </lineage>
</organism>
<feature type="transmembrane region" description="Helical" evidence="6">
    <location>
        <begin position="441"/>
        <end position="461"/>
    </location>
</feature>
<keyword evidence="4 6" id="KW-1133">Transmembrane helix</keyword>
<dbReference type="InterPro" id="IPR003838">
    <property type="entry name" value="ABC3_permease_C"/>
</dbReference>
<dbReference type="Pfam" id="PF02687">
    <property type="entry name" value="FtsX"/>
    <property type="match status" value="2"/>
</dbReference>
<dbReference type="Pfam" id="PF12704">
    <property type="entry name" value="MacB_PCD"/>
    <property type="match status" value="1"/>
</dbReference>
<feature type="transmembrane region" description="Helical" evidence="6">
    <location>
        <begin position="355"/>
        <end position="379"/>
    </location>
</feature>
<dbReference type="OrthoDB" id="973976at2"/>
<feature type="transmembrane region" description="Helical" evidence="6">
    <location>
        <begin position="737"/>
        <end position="759"/>
    </location>
</feature>
<evidence type="ECO:0000256" key="1">
    <source>
        <dbReference type="ARBA" id="ARBA00004651"/>
    </source>
</evidence>
<feature type="domain" description="ABC3 transporter permease C-terminal" evidence="7">
    <location>
        <begin position="696"/>
        <end position="809"/>
    </location>
</feature>
<dbReference type="EMBL" id="DF968182">
    <property type="protein sequence ID" value="GAP42294.1"/>
    <property type="molecule type" value="Genomic_DNA"/>
</dbReference>
<proteinExistence type="predicted"/>
<evidence type="ECO:0000256" key="3">
    <source>
        <dbReference type="ARBA" id="ARBA00022692"/>
    </source>
</evidence>
<sequence length="816" mass="92176">MKINKYHLYSCTMTLLLNYLKSALRNIARLRVHAIVNITGLTIGFAGFIIIMLYVSDEMAYDRYHTHADEIVRVLSTSDFEGVAERSVSCPAPLGPAILLEYPHLIAGMTRIYNDWSTEYYIEYENSGFREKRFFFVDSTFNDVFDLHFLEGNPGDALSKPFTALITKTTAERYFGNEDPLGKTIKFEGRINITITGVIADTPPHSHFSYDFLASMSTLRVLWGGKMPETWVYNPFWTYLRLHDKSKAPLLAAQLPAFTRKYFYDAEKDHITLSLQPLTDIHLRSDLDYEIEPNGKISYVRILVIVAVFILIIAVINYINLSTAFAIRRSRETAIRKVAGASRQQLIVQHLGESLLLTFIALVLSLAVIEAILPFFNRFAGKEISSSVIYTAGFLPKVLLLWLCTGLLSGLYPAIFQSGFKTLQVLKGRSTRNSSGFARKALVVTQFTLSITLITSSMMAFDQISYLREAELGFRKDNIIMVPVMRSPVAGKYETFRNELSSRPGIAGVTAVDYIIGTDHNNHEFRPEGYPQNKWQFYPALVVRDDFCKVFDIELVAGRDYIKGSKTDPMEAILINEAMVKHLGWKSNEEALGKRFHSRVGKEKVTGVFRNFNASSLHSKAGPLVLNVKEEPWEVNAFTNFIAVRAAKGQSREALESIRKMWELYAPGRPFSYTFLSNELDKLYNEEEYLSQVSAVLAVLTILIAAIGLFGLVSFMATQKINEIGIRKVLGASTSDLVMLLTSGYIKLVGISIIIAWPLSYFVIDRWFDHFAYRADMKWGYFFLAGVLSLLLTAAITGIKAWRSSEINPAITLKYE</sequence>
<dbReference type="PANTHER" id="PTHR30572">
    <property type="entry name" value="MEMBRANE COMPONENT OF TRANSPORTER-RELATED"/>
    <property type="match status" value="1"/>
</dbReference>
<dbReference type="InterPro" id="IPR025857">
    <property type="entry name" value="MacB_PCD"/>
</dbReference>
<dbReference type="InterPro" id="IPR050250">
    <property type="entry name" value="Macrolide_Exporter_MacB"/>
</dbReference>
<evidence type="ECO:0000256" key="5">
    <source>
        <dbReference type="ARBA" id="ARBA00023136"/>
    </source>
</evidence>
<dbReference type="STRING" id="1678841.TBC1_11423"/>
<evidence type="ECO:0000256" key="4">
    <source>
        <dbReference type="ARBA" id="ARBA00022989"/>
    </source>
</evidence>
<feature type="transmembrane region" description="Helical" evidence="6">
    <location>
        <begin position="299"/>
        <end position="321"/>
    </location>
</feature>
<dbReference type="AlphaFoldDB" id="A0A0S7BZ81"/>
<dbReference type="GO" id="GO:0005886">
    <property type="term" value="C:plasma membrane"/>
    <property type="evidence" value="ECO:0007669"/>
    <property type="project" value="UniProtKB-SubCell"/>
</dbReference>
<keyword evidence="3 6" id="KW-0812">Transmembrane</keyword>
<keyword evidence="10" id="KW-1185">Reference proteome</keyword>
<feature type="transmembrane region" description="Helical" evidence="6">
    <location>
        <begin position="399"/>
        <end position="420"/>
    </location>
</feature>
<name>A0A0S7BZ81_9BACT</name>
<evidence type="ECO:0000313" key="9">
    <source>
        <dbReference type="EMBL" id="GAP42294.1"/>
    </source>
</evidence>
<comment type="subcellular location">
    <subcellularLocation>
        <location evidence="1">Cell membrane</location>
        <topology evidence="1">Multi-pass membrane protein</topology>
    </subcellularLocation>
</comment>
<evidence type="ECO:0000259" key="7">
    <source>
        <dbReference type="Pfam" id="PF02687"/>
    </source>
</evidence>
<feature type="transmembrane region" description="Helical" evidence="6">
    <location>
        <begin position="779"/>
        <end position="799"/>
    </location>
</feature>
<feature type="transmembrane region" description="Helical" evidence="6">
    <location>
        <begin position="695"/>
        <end position="717"/>
    </location>
</feature>
<dbReference type="Proteomes" id="UP000053091">
    <property type="component" value="Unassembled WGS sequence"/>
</dbReference>
<feature type="domain" description="ABC3 transporter permease C-terminal" evidence="7">
    <location>
        <begin position="305"/>
        <end position="415"/>
    </location>
</feature>